<protein>
    <submittedName>
        <fullName evidence="1">Uncharacterized protein</fullName>
    </submittedName>
</protein>
<dbReference type="EMBL" id="SGWQ01000002">
    <property type="protein sequence ID" value="RZS43653.1"/>
    <property type="molecule type" value="Genomic_DNA"/>
</dbReference>
<sequence length="265" mass="27952">MTADRSLEALGFDRVPALDPLCYPGRAPAEPMLLHDRRLSPFTVAPGGVGDWPLAGQPLDSVLTGLGVDPITARVPSVAVGSNASPAQLCHKLGPSAIVPMVPVRVRGVGIGVSSHISRAGYVSASPYADPGVETTIVVAFLDAEQLAAVDATEVHYHRVLLPHNDFRVTLRSGERLDGGYLYVHRRGVLADSQGTPRRLVDQPTLLSTLLAESSALRALFGDDPAGFVAAARADEALRAAGAQVFADEGWFRATDRVFTISCIG</sequence>
<accession>A0A4V2EU81</accession>
<dbReference type="RefSeq" id="WP_130343464.1">
    <property type="nucleotide sequence ID" value="NZ_SGWQ01000002.1"/>
</dbReference>
<comment type="caution">
    <text evidence="1">The sequence shown here is derived from an EMBL/GenBank/DDBJ whole genome shotgun (WGS) entry which is preliminary data.</text>
</comment>
<gene>
    <name evidence="1" type="ORF">EV193_102634</name>
</gene>
<evidence type="ECO:0000313" key="2">
    <source>
        <dbReference type="Proteomes" id="UP000294257"/>
    </source>
</evidence>
<dbReference type="OrthoDB" id="7626403at2"/>
<keyword evidence="2" id="KW-1185">Reference proteome</keyword>
<dbReference type="Proteomes" id="UP000294257">
    <property type="component" value="Unassembled WGS sequence"/>
</dbReference>
<organism evidence="1 2">
    <name type="scientific">Herbihabitans rhizosphaerae</name>
    <dbReference type="NCBI Taxonomy" id="1872711"/>
    <lineage>
        <taxon>Bacteria</taxon>
        <taxon>Bacillati</taxon>
        <taxon>Actinomycetota</taxon>
        <taxon>Actinomycetes</taxon>
        <taxon>Pseudonocardiales</taxon>
        <taxon>Pseudonocardiaceae</taxon>
        <taxon>Herbihabitans</taxon>
    </lineage>
</organism>
<proteinExistence type="predicted"/>
<name>A0A4V2EU81_9PSEU</name>
<evidence type="ECO:0000313" key="1">
    <source>
        <dbReference type="EMBL" id="RZS43653.1"/>
    </source>
</evidence>
<dbReference type="AlphaFoldDB" id="A0A4V2EU81"/>
<reference evidence="1 2" key="1">
    <citation type="submission" date="2019-02" db="EMBL/GenBank/DDBJ databases">
        <title>Genomic Encyclopedia of Type Strains, Phase IV (KMG-IV): sequencing the most valuable type-strain genomes for metagenomic binning, comparative biology and taxonomic classification.</title>
        <authorList>
            <person name="Goeker M."/>
        </authorList>
    </citation>
    <scope>NUCLEOTIDE SEQUENCE [LARGE SCALE GENOMIC DNA]</scope>
    <source>
        <strain evidence="1 2">DSM 101727</strain>
    </source>
</reference>